<dbReference type="Gene3D" id="3.40.50.360">
    <property type="match status" value="1"/>
</dbReference>
<name>A0A413S0R4_9FIRM</name>
<dbReference type="PANTHER" id="PTHR43717:SF1">
    <property type="entry name" value="ANAEROBIC NITRIC OXIDE REDUCTASE FLAVORUBREDOXIN"/>
    <property type="match status" value="1"/>
</dbReference>
<dbReference type="InterPro" id="IPR045761">
    <property type="entry name" value="ODP_dom"/>
</dbReference>
<dbReference type="EMBL" id="QSFO01000006">
    <property type="protein sequence ID" value="RHA54786.1"/>
    <property type="molecule type" value="Genomic_DNA"/>
</dbReference>
<comment type="similarity">
    <text evidence="1">In the N-terminal section; belongs to the zinc metallo-hydrolase group 3 family.</text>
</comment>
<dbReference type="InterPro" id="IPR036866">
    <property type="entry name" value="RibonucZ/Hydroxyglut_hydro"/>
</dbReference>
<gene>
    <name evidence="3" type="ORF">DW929_06095</name>
</gene>
<dbReference type="GO" id="GO:0046872">
    <property type="term" value="F:metal ion binding"/>
    <property type="evidence" value="ECO:0007669"/>
    <property type="project" value="InterPro"/>
</dbReference>
<dbReference type="InterPro" id="IPR016440">
    <property type="entry name" value="Rubredoxin-O_OxRdtase"/>
</dbReference>
<evidence type="ECO:0000313" key="4">
    <source>
        <dbReference type="Proteomes" id="UP000284598"/>
    </source>
</evidence>
<evidence type="ECO:0000259" key="2">
    <source>
        <dbReference type="PROSITE" id="PS50902"/>
    </source>
</evidence>
<evidence type="ECO:0000313" key="3">
    <source>
        <dbReference type="EMBL" id="RHA54786.1"/>
    </source>
</evidence>
<organism evidence="3 4">
    <name type="scientific">Eubacterium ventriosum</name>
    <dbReference type="NCBI Taxonomy" id="39496"/>
    <lineage>
        <taxon>Bacteria</taxon>
        <taxon>Bacillati</taxon>
        <taxon>Bacillota</taxon>
        <taxon>Clostridia</taxon>
        <taxon>Eubacteriales</taxon>
        <taxon>Eubacteriaceae</taxon>
        <taxon>Eubacterium</taxon>
    </lineage>
</organism>
<dbReference type="InterPro" id="IPR001279">
    <property type="entry name" value="Metallo-B-lactamas"/>
</dbReference>
<proteinExistence type="inferred from homology"/>
<protein>
    <submittedName>
        <fullName evidence="3">FprA family A-type flavoprotein</fullName>
    </submittedName>
</protein>
<sequence length="389" mass="43741">MSDTYISDSIKYIGADDTTLDLFENQYIVPNGVSYNSYIIMDEKIAVMDTVDQRKTDEWFDNLNKALDGKTPDYLVVSHLEPDHAANIQNFVEKYPTAKLVLSMKAKAMMPQFFEIDNLDDICITVKEGDTLELGEHKLTFIMAPMVHWPEVMVEYEEKEKILFSADGFGKFGALSADEDWACEARRYYFNIVGKYGAPVQTLLKKAANLDIKTICPLHGPILKENLGYYIDKYNTWSNYQPEDEGVLVAYASIHGNTEKAAKLIAKTLEEKGAPKVAITDLTRDDMAEAIEDAFRYSKLIIAASSYDGGVFPPMEDFLNRLSHKAYQNRTVGLVENGSWAPCAARVMKGFVENMKNITICDNTVTIKSTLKDADMDSVNALVDEILNK</sequence>
<dbReference type="SMART" id="SM00849">
    <property type="entry name" value="Lactamase_B"/>
    <property type="match status" value="1"/>
</dbReference>
<feature type="domain" description="Flavodoxin-like" evidence="2">
    <location>
        <begin position="247"/>
        <end position="387"/>
    </location>
</feature>
<dbReference type="InterPro" id="IPR029039">
    <property type="entry name" value="Flavoprotein-like_sf"/>
</dbReference>
<dbReference type="RefSeq" id="WP_118025192.1">
    <property type="nucleotide sequence ID" value="NZ_QSFO01000006.1"/>
</dbReference>
<dbReference type="PROSITE" id="PS50902">
    <property type="entry name" value="FLAVODOXIN_LIKE"/>
    <property type="match status" value="1"/>
</dbReference>
<accession>A0A413S0R4</accession>
<dbReference type="InterPro" id="IPR026816">
    <property type="entry name" value="Flavodoxin_dom"/>
</dbReference>
<dbReference type="Pfam" id="PF12724">
    <property type="entry name" value="Flavodoxin_5"/>
    <property type="match status" value="1"/>
</dbReference>
<dbReference type="GO" id="GO:0009055">
    <property type="term" value="F:electron transfer activity"/>
    <property type="evidence" value="ECO:0007669"/>
    <property type="project" value="InterPro"/>
</dbReference>
<dbReference type="InterPro" id="IPR008254">
    <property type="entry name" value="Flavodoxin/NO_synth"/>
</dbReference>
<dbReference type="GO" id="GO:0010181">
    <property type="term" value="F:FMN binding"/>
    <property type="evidence" value="ECO:0007669"/>
    <property type="project" value="InterPro"/>
</dbReference>
<dbReference type="Gene3D" id="3.60.15.10">
    <property type="entry name" value="Ribonuclease Z/Hydroxyacylglutathione hydrolase-like"/>
    <property type="match status" value="1"/>
</dbReference>
<dbReference type="SUPFAM" id="SSF52218">
    <property type="entry name" value="Flavoproteins"/>
    <property type="match status" value="1"/>
</dbReference>
<evidence type="ECO:0000256" key="1">
    <source>
        <dbReference type="ARBA" id="ARBA00007121"/>
    </source>
</evidence>
<dbReference type="SUPFAM" id="SSF56281">
    <property type="entry name" value="Metallo-hydrolase/oxidoreductase"/>
    <property type="match status" value="1"/>
</dbReference>
<dbReference type="PANTHER" id="PTHR43717">
    <property type="entry name" value="ANAEROBIC NITRIC OXIDE REDUCTASE FLAVORUBREDOXIN"/>
    <property type="match status" value="1"/>
</dbReference>
<dbReference type="GO" id="GO:0016651">
    <property type="term" value="F:oxidoreductase activity, acting on NAD(P)H"/>
    <property type="evidence" value="ECO:0007669"/>
    <property type="project" value="UniProtKB-ARBA"/>
</dbReference>
<dbReference type="PIRSF" id="PIRSF005243">
    <property type="entry name" value="ROO"/>
    <property type="match status" value="1"/>
</dbReference>
<dbReference type="CDD" id="cd07709">
    <property type="entry name" value="flavodiiron_proteins_MBL-fold"/>
    <property type="match status" value="1"/>
</dbReference>
<dbReference type="Proteomes" id="UP000284598">
    <property type="component" value="Unassembled WGS sequence"/>
</dbReference>
<comment type="caution">
    <text evidence="3">The sequence shown here is derived from an EMBL/GenBank/DDBJ whole genome shotgun (WGS) entry which is preliminary data.</text>
</comment>
<reference evidence="3 4" key="1">
    <citation type="submission" date="2018-08" db="EMBL/GenBank/DDBJ databases">
        <title>A genome reference for cultivated species of the human gut microbiota.</title>
        <authorList>
            <person name="Zou Y."/>
            <person name="Xue W."/>
            <person name="Luo G."/>
        </authorList>
    </citation>
    <scope>NUCLEOTIDE SEQUENCE [LARGE SCALE GENOMIC DNA]</scope>
    <source>
        <strain evidence="3 4">AM43-2</strain>
    </source>
</reference>
<dbReference type="AlphaFoldDB" id="A0A413S0R4"/>
<dbReference type="Pfam" id="PF19583">
    <property type="entry name" value="ODP"/>
    <property type="match status" value="1"/>
</dbReference>